<gene>
    <name evidence="1" type="ORF">METZ01_LOCUS116127</name>
</gene>
<evidence type="ECO:0000313" key="1">
    <source>
        <dbReference type="EMBL" id="SVA63273.1"/>
    </source>
</evidence>
<accession>A0A381XG80</accession>
<name>A0A381XG80_9ZZZZ</name>
<organism evidence="1">
    <name type="scientific">marine metagenome</name>
    <dbReference type="NCBI Taxonomy" id="408172"/>
    <lineage>
        <taxon>unclassified sequences</taxon>
        <taxon>metagenomes</taxon>
        <taxon>ecological metagenomes</taxon>
    </lineage>
</organism>
<proteinExistence type="predicted"/>
<dbReference type="EMBL" id="UINC01014925">
    <property type="protein sequence ID" value="SVA63273.1"/>
    <property type="molecule type" value="Genomic_DNA"/>
</dbReference>
<sequence length="141" mass="16950">MLKNIFHNCLSLLLFLSFLFSQASPEKRLDAKYYLVSYTKFKEGKKQEGMEIIQKYFWKADREIKRKVLPFDFITGEWDHIVFFPLEDGTKELDWITSPVNAKWWKTMVKEIGSEDEVIRIRQEFDNCVMKSKQELAYTQF</sequence>
<protein>
    <recommendedName>
        <fullName evidence="2">NIPSNAP domain-containing protein</fullName>
    </recommendedName>
</protein>
<evidence type="ECO:0008006" key="2">
    <source>
        <dbReference type="Google" id="ProtNLM"/>
    </source>
</evidence>
<reference evidence="1" key="1">
    <citation type="submission" date="2018-05" db="EMBL/GenBank/DDBJ databases">
        <authorList>
            <person name="Lanie J.A."/>
            <person name="Ng W.-L."/>
            <person name="Kazmierczak K.M."/>
            <person name="Andrzejewski T.M."/>
            <person name="Davidsen T.M."/>
            <person name="Wayne K.J."/>
            <person name="Tettelin H."/>
            <person name="Glass J.I."/>
            <person name="Rusch D."/>
            <person name="Podicherti R."/>
            <person name="Tsui H.-C.T."/>
            <person name="Winkler M.E."/>
        </authorList>
    </citation>
    <scope>NUCLEOTIDE SEQUENCE</scope>
</reference>
<dbReference type="AlphaFoldDB" id="A0A381XG80"/>